<accession>A0A5C6A9V1</accession>
<dbReference type="InterPro" id="IPR050810">
    <property type="entry name" value="Bact_Secretion_Sys_Channel"/>
</dbReference>
<dbReference type="InterPro" id="IPR001775">
    <property type="entry name" value="GspD/PilQ"/>
</dbReference>
<feature type="chain" id="PRO_5023147919" evidence="3">
    <location>
        <begin position="36"/>
        <end position="588"/>
    </location>
</feature>
<feature type="domain" description="Pilus formation protein N-terminal" evidence="5">
    <location>
        <begin position="51"/>
        <end position="118"/>
    </location>
</feature>
<dbReference type="PANTHER" id="PTHR30332">
    <property type="entry name" value="PROBABLE GENERAL SECRETION PATHWAY PROTEIN D"/>
    <property type="match status" value="1"/>
</dbReference>
<keyword evidence="3" id="KW-0732">Signal</keyword>
<evidence type="ECO:0000313" key="6">
    <source>
        <dbReference type="EMBL" id="TWT95975.1"/>
    </source>
</evidence>
<name>A0A5C6A9V1_9BACT</name>
<dbReference type="InterPro" id="IPR032789">
    <property type="entry name" value="T2SS-T3SS_pil_N"/>
</dbReference>
<comment type="similarity">
    <text evidence="1">Belongs to the bacterial secretin family.</text>
</comment>
<sequence length="588" mass="62273" precursor="true">MYDLTAYRTLRSMRGVLVLTIVAAATATAPNIARAQGLENGSVVRRIDGANDKLEITTNTSRILTLDKKIPKVQVNNPELLAVTPLSATEIQVSAKKAGVTQVNLWDEDGDIHTVDVFIYGDVRELEHALATQFPNSSVRVYRYSQSLVLTGFIDRPDYVDPIRQLAEDYAPKVINNIAVGGVQQVLLKVKIYEVSRTKLRQLGVDMGYTSGHGYFGTSVSGLINNVGSGGNPLGLTQVASGVKGITDTAGQTVEFAVTNGNDAFFGFIDALQRKSIAKILAEPNIVAVSGRPAQFNEGGEIPIIVPQSLGNVAIEYKPFGTQVDFLPIVLGNGKIRLEVRPRISDLDFGNAVTINNTQVPALTVRQVDTAVEMNAGQTFAIAGLIQQRSIGSNAGVPFLADLPIIGAPFRRVSSETEEVELLILVTPELVDAMEPHQVPPCGPGMGTVSPCDCDLYVDGKLEVPNYCGPCKNGGCGSCPTCVAGGFPGPPRQLVNGHQGGQSMGGAPTPAMAPYPMEESLPTPMEGPSLYDSSDAAAEPVRNGPPAHYRAAAPPSLVRQASRPYQPAAGRATVSDSGLIGPVGYDED</sequence>
<dbReference type="PANTHER" id="PTHR30332:SF17">
    <property type="entry name" value="TYPE IV PILIATION SYSTEM PROTEIN DR_0774-RELATED"/>
    <property type="match status" value="1"/>
</dbReference>
<dbReference type="GO" id="GO:0015627">
    <property type="term" value="C:type II protein secretion system complex"/>
    <property type="evidence" value="ECO:0007669"/>
    <property type="project" value="TreeGrafter"/>
</dbReference>
<dbReference type="EMBL" id="SJPR01000004">
    <property type="protein sequence ID" value="TWT95975.1"/>
    <property type="molecule type" value="Genomic_DNA"/>
</dbReference>
<organism evidence="6 7">
    <name type="scientific">Botrimarina colliarenosi</name>
    <dbReference type="NCBI Taxonomy" id="2528001"/>
    <lineage>
        <taxon>Bacteria</taxon>
        <taxon>Pseudomonadati</taxon>
        <taxon>Planctomycetota</taxon>
        <taxon>Planctomycetia</taxon>
        <taxon>Pirellulales</taxon>
        <taxon>Lacipirellulaceae</taxon>
        <taxon>Botrimarina</taxon>
    </lineage>
</organism>
<dbReference type="Proteomes" id="UP000317421">
    <property type="component" value="Unassembled WGS sequence"/>
</dbReference>
<evidence type="ECO:0000256" key="1">
    <source>
        <dbReference type="RuleBase" id="RU004003"/>
    </source>
</evidence>
<dbReference type="Pfam" id="PF00263">
    <property type="entry name" value="Secretin"/>
    <property type="match status" value="1"/>
</dbReference>
<gene>
    <name evidence="6" type="primary">outD_3</name>
    <name evidence="6" type="ORF">Pla108_30530</name>
</gene>
<protein>
    <submittedName>
        <fullName evidence="6">Type II secretion system protein D</fullName>
    </submittedName>
</protein>
<evidence type="ECO:0000256" key="2">
    <source>
        <dbReference type="SAM" id="MobiDB-lite"/>
    </source>
</evidence>
<evidence type="ECO:0000256" key="3">
    <source>
        <dbReference type="SAM" id="SignalP"/>
    </source>
</evidence>
<dbReference type="PRINTS" id="PR00811">
    <property type="entry name" value="BCTERIALGSPD"/>
</dbReference>
<dbReference type="InterPro" id="IPR004846">
    <property type="entry name" value="T2SS/T3SS_dom"/>
</dbReference>
<keyword evidence="7" id="KW-1185">Reference proteome</keyword>
<proteinExistence type="inferred from homology"/>
<evidence type="ECO:0000259" key="5">
    <source>
        <dbReference type="Pfam" id="PF13629"/>
    </source>
</evidence>
<feature type="region of interest" description="Disordered" evidence="2">
    <location>
        <begin position="519"/>
        <end position="588"/>
    </location>
</feature>
<feature type="domain" description="Type II/III secretion system secretin-like" evidence="4">
    <location>
        <begin position="271"/>
        <end position="431"/>
    </location>
</feature>
<dbReference type="AlphaFoldDB" id="A0A5C6A9V1"/>
<dbReference type="Pfam" id="PF13629">
    <property type="entry name" value="T2SS-T3SS_pil_N"/>
    <property type="match status" value="1"/>
</dbReference>
<dbReference type="RefSeq" id="WP_197526594.1">
    <property type="nucleotide sequence ID" value="NZ_SJPR01000004.1"/>
</dbReference>
<comment type="caution">
    <text evidence="6">The sequence shown here is derived from an EMBL/GenBank/DDBJ whole genome shotgun (WGS) entry which is preliminary data.</text>
</comment>
<evidence type="ECO:0000259" key="4">
    <source>
        <dbReference type="Pfam" id="PF00263"/>
    </source>
</evidence>
<dbReference type="GO" id="GO:0009306">
    <property type="term" value="P:protein secretion"/>
    <property type="evidence" value="ECO:0007669"/>
    <property type="project" value="InterPro"/>
</dbReference>
<feature type="signal peptide" evidence="3">
    <location>
        <begin position="1"/>
        <end position="35"/>
    </location>
</feature>
<evidence type="ECO:0000313" key="7">
    <source>
        <dbReference type="Proteomes" id="UP000317421"/>
    </source>
</evidence>
<reference evidence="6 7" key="1">
    <citation type="submission" date="2019-02" db="EMBL/GenBank/DDBJ databases">
        <title>Deep-cultivation of Planctomycetes and their phenomic and genomic characterization uncovers novel biology.</title>
        <authorList>
            <person name="Wiegand S."/>
            <person name="Jogler M."/>
            <person name="Boedeker C."/>
            <person name="Pinto D."/>
            <person name="Vollmers J."/>
            <person name="Rivas-Marin E."/>
            <person name="Kohn T."/>
            <person name="Peeters S.H."/>
            <person name="Heuer A."/>
            <person name="Rast P."/>
            <person name="Oberbeckmann S."/>
            <person name="Bunk B."/>
            <person name="Jeske O."/>
            <person name="Meyerdierks A."/>
            <person name="Storesund J.E."/>
            <person name="Kallscheuer N."/>
            <person name="Luecker S."/>
            <person name="Lage O.M."/>
            <person name="Pohl T."/>
            <person name="Merkel B.J."/>
            <person name="Hornburger P."/>
            <person name="Mueller R.-W."/>
            <person name="Bruemmer F."/>
            <person name="Labrenz M."/>
            <person name="Spormann A.M."/>
            <person name="Op Den Camp H."/>
            <person name="Overmann J."/>
            <person name="Amann R."/>
            <person name="Jetten M.S.M."/>
            <person name="Mascher T."/>
            <person name="Medema M.H."/>
            <person name="Devos D.P."/>
            <person name="Kaster A.-K."/>
            <person name="Ovreas L."/>
            <person name="Rohde M."/>
            <person name="Galperin M.Y."/>
            <person name="Jogler C."/>
        </authorList>
    </citation>
    <scope>NUCLEOTIDE SEQUENCE [LARGE SCALE GENOMIC DNA]</scope>
    <source>
        <strain evidence="6 7">Pla108</strain>
    </source>
</reference>